<gene>
    <name evidence="1" type="ORF">J2Y00_002278</name>
</gene>
<proteinExistence type="predicted"/>
<comment type="caution">
    <text evidence="1">The sequence shown here is derived from an EMBL/GenBank/DDBJ whole genome shotgun (WGS) entry which is preliminary data.</text>
</comment>
<evidence type="ECO:0000313" key="1">
    <source>
        <dbReference type="EMBL" id="MDR6218681.1"/>
    </source>
</evidence>
<dbReference type="Proteomes" id="UP001185331">
    <property type="component" value="Unassembled WGS sequence"/>
</dbReference>
<evidence type="ECO:0000313" key="2">
    <source>
        <dbReference type="Proteomes" id="UP001185331"/>
    </source>
</evidence>
<name>A0AAE3XCB3_9DEIO</name>
<reference evidence="1" key="1">
    <citation type="submission" date="2023-07" db="EMBL/GenBank/DDBJ databases">
        <title>Sorghum-associated microbial communities from plants grown in Nebraska, USA.</title>
        <authorList>
            <person name="Schachtman D."/>
        </authorList>
    </citation>
    <scope>NUCLEOTIDE SEQUENCE</scope>
    <source>
        <strain evidence="1">BE330</strain>
    </source>
</reference>
<accession>A0AAE3XCB3</accession>
<dbReference type="EMBL" id="JAVDQK010000005">
    <property type="protein sequence ID" value="MDR6218681.1"/>
    <property type="molecule type" value="Genomic_DNA"/>
</dbReference>
<dbReference type="AlphaFoldDB" id="A0AAE3XCB3"/>
<dbReference type="RefSeq" id="WP_309853177.1">
    <property type="nucleotide sequence ID" value="NZ_JAVDQJ010000004.1"/>
</dbReference>
<protein>
    <submittedName>
        <fullName evidence="1">Uncharacterized protein</fullName>
    </submittedName>
</protein>
<sequence>MITEWERLSRMMAPGRRVDAGGLERYLTFDRQALTLGDESPDEVFARADLDRMFQDARAVNDANGWTITDARLPEGLSALFAEVDEVSLSLEEGEWRDAAGELVDIIGNAADLLEWAEPGLAASQVQLVTGVSSLSAIRSGHWPDDAVAVRSLLRAAANVYETARRIPPEVDVRTSEALIYRLTDLLVLAAGLANALQDLWCACVTDAATQEEFGARLDQKAWPNLDALFQAKIDEDRSRGVRHGGKRF</sequence>
<organism evidence="1 2">
    <name type="scientific">Deinococcus soli</name>
    <name type="common">ex Cha et al. 2016</name>
    <dbReference type="NCBI Taxonomy" id="1309411"/>
    <lineage>
        <taxon>Bacteria</taxon>
        <taxon>Thermotogati</taxon>
        <taxon>Deinococcota</taxon>
        <taxon>Deinococci</taxon>
        <taxon>Deinococcales</taxon>
        <taxon>Deinococcaceae</taxon>
        <taxon>Deinococcus</taxon>
    </lineage>
</organism>